<sequence length="272" mass="30134">MTPDVRPGDSAEARQDRQTAVNLLMDELAEATDPNRRRRIIDAVARRHRGVVKAVARRFARRGIEIDDLEQVAWMGLIKAADRWRPGRCDDFLQYAVPTMTGDIRRYFRDHSATIRPPRRLQEIRSAASALEADDPRVHSDDVVAERIGVTVEDLRSARKISGISYPASLDVPLSDGDGNELPFSTVLPSTEPGFEQVENQVMLSGFLEGLAQRDLSVLRMRFVDEMSQSEIGAAIGVSQMQVSRILARLLTAARDHFGRTVNSSGDVAAAA</sequence>
<keyword evidence="2" id="KW-0731">Sigma factor</keyword>
<keyword evidence="8" id="KW-1185">Reference proteome</keyword>
<dbReference type="GO" id="GO:0006352">
    <property type="term" value="P:DNA-templated transcription initiation"/>
    <property type="evidence" value="ECO:0007669"/>
    <property type="project" value="InterPro"/>
</dbReference>
<feature type="domain" description="RNA polymerase sigma-70 region 2" evidence="5">
    <location>
        <begin position="46"/>
        <end position="112"/>
    </location>
</feature>
<dbReference type="InterPro" id="IPR013325">
    <property type="entry name" value="RNA_pol_sigma_r2"/>
</dbReference>
<dbReference type="SUPFAM" id="SSF88946">
    <property type="entry name" value="Sigma2 domain of RNA polymerase sigma factors"/>
    <property type="match status" value="1"/>
</dbReference>
<name>A0A7K1FKK0_9ACTN</name>
<organism evidence="7 8">
    <name type="scientific">Nakamurella alba</name>
    <dbReference type="NCBI Taxonomy" id="2665158"/>
    <lineage>
        <taxon>Bacteria</taxon>
        <taxon>Bacillati</taxon>
        <taxon>Actinomycetota</taxon>
        <taxon>Actinomycetes</taxon>
        <taxon>Nakamurellales</taxon>
        <taxon>Nakamurellaceae</taxon>
        <taxon>Nakamurella</taxon>
    </lineage>
</organism>
<evidence type="ECO:0000259" key="6">
    <source>
        <dbReference type="Pfam" id="PF04545"/>
    </source>
</evidence>
<evidence type="ECO:0000313" key="7">
    <source>
        <dbReference type="EMBL" id="MTD14616.1"/>
    </source>
</evidence>
<evidence type="ECO:0000256" key="4">
    <source>
        <dbReference type="ARBA" id="ARBA00023163"/>
    </source>
</evidence>
<keyword evidence="4" id="KW-0804">Transcription</keyword>
<accession>A0A7K1FKK0</accession>
<keyword evidence="3" id="KW-0238">DNA-binding</keyword>
<dbReference type="InterPro" id="IPR007630">
    <property type="entry name" value="RNA_pol_sigma70_r4"/>
</dbReference>
<dbReference type="Pfam" id="PF04542">
    <property type="entry name" value="Sigma70_r2"/>
    <property type="match status" value="1"/>
</dbReference>
<dbReference type="NCBIfam" id="TIGR02937">
    <property type="entry name" value="sigma70-ECF"/>
    <property type="match status" value="1"/>
</dbReference>
<evidence type="ECO:0000256" key="1">
    <source>
        <dbReference type="ARBA" id="ARBA00023015"/>
    </source>
</evidence>
<dbReference type="Gene3D" id="1.20.120.1810">
    <property type="match status" value="1"/>
</dbReference>
<dbReference type="PRINTS" id="PR00046">
    <property type="entry name" value="SIGMA70FCT"/>
</dbReference>
<dbReference type="PANTHER" id="PTHR30385:SF4">
    <property type="entry name" value="RNA POLYMERASE SIGMA-E FACTOR"/>
    <property type="match status" value="1"/>
</dbReference>
<keyword evidence="1" id="KW-0805">Transcription regulation</keyword>
<dbReference type="InterPro" id="IPR000943">
    <property type="entry name" value="RNA_pol_sigma70"/>
</dbReference>
<dbReference type="CDD" id="cd06171">
    <property type="entry name" value="Sigma70_r4"/>
    <property type="match status" value="1"/>
</dbReference>
<dbReference type="EMBL" id="WLYK01000003">
    <property type="protein sequence ID" value="MTD14616.1"/>
    <property type="molecule type" value="Genomic_DNA"/>
</dbReference>
<evidence type="ECO:0000256" key="3">
    <source>
        <dbReference type="ARBA" id="ARBA00023125"/>
    </source>
</evidence>
<gene>
    <name evidence="7" type="ORF">GIS00_11750</name>
</gene>
<dbReference type="RefSeq" id="WP_154768602.1">
    <property type="nucleotide sequence ID" value="NZ_WLYK01000003.1"/>
</dbReference>
<dbReference type="Proteomes" id="UP000460221">
    <property type="component" value="Unassembled WGS sequence"/>
</dbReference>
<dbReference type="PANTHER" id="PTHR30385">
    <property type="entry name" value="SIGMA FACTOR F FLAGELLAR"/>
    <property type="match status" value="1"/>
</dbReference>
<reference evidence="7 8" key="1">
    <citation type="submission" date="2019-11" db="EMBL/GenBank/DDBJ databases">
        <authorList>
            <person name="Jiang L.-Q."/>
        </authorList>
    </citation>
    <scope>NUCLEOTIDE SEQUENCE [LARGE SCALE GENOMIC DNA]</scope>
    <source>
        <strain evidence="7 8">YIM 132087</strain>
    </source>
</reference>
<dbReference type="Gene3D" id="1.20.140.160">
    <property type="match status" value="1"/>
</dbReference>
<dbReference type="GO" id="GO:0016987">
    <property type="term" value="F:sigma factor activity"/>
    <property type="evidence" value="ECO:0007669"/>
    <property type="project" value="UniProtKB-KW"/>
</dbReference>
<comment type="caution">
    <text evidence="7">The sequence shown here is derived from an EMBL/GenBank/DDBJ whole genome shotgun (WGS) entry which is preliminary data.</text>
</comment>
<dbReference type="GO" id="GO:0003677">
    <property type="term" value="F:DNA binding"/>
    <property type="evidence" value="ECO:0007669"/>
    <property type="project" value="UniProtKB-KW"/>
</dbReference>
<dbReference type="InterPro" id="IPR014284">
    <property type="entry name" value="RNA_pol_sigma-70_dom"/>
</dbReference>
<dbReference type="InterPro" id="IPR013324">
    <property type="entry name" value="RNA_pol_sigma_r3/r4-like"/>
</dbReference>
<evidence type="ECO:0000259" key="5">
    <source>
        <dbReference type="Pfam" id="PF04542"/>
    </source>
</evidence>
<dbReference type="InterPro" id="IPR007627">
    <property type="entry name" value="RNA_pol_sigma70_r2"/>
</dbReference>
<feature type="domain" description="RNA polymerase sigma-70 region 4" evidence="6">
    <location>
        <begin position="208"/>
        <end position="250"/>
    </location>
</feature>
<dbReference type="SUPFAM" id="SSF88659">
    <property type="entry name" value="Sigma3 and sigma4 domains of RNA polymerase sigma factors"/>
    <property type="match status" value="2"/>
</dbReference>
<dbReference type="AlphaFoldDB" id="A0A7K1FKK0"/>
<evidence type="ECO:0000256" key="2">
    <source>
        <dbReference type="ARBA" id="ARBA00023082"/>
    </source>
</evidence>
<proteinExistence type="predicted"/>
<protein>
    <submittedName>
        <fullName evidence="7">Sigma-70 family RNA polymerase sigma factor</fullName>
    </submittedName>
</protein>
<evidence type="ECO:0000313" key="8">
    <source>
        <dbReference type="Proteomes" id="UP000460221"/>
    </source>
</evidence>
<dbReference type="Pfam" id="PF04545">
    <property type="entry name" value="Sigma70_r4"/>
    <property type="match status" value="1"/>
</dbReference>